<proteinExistence type="predicted"/>
<dbReference type="EMBL" id="SAUN01000001">
    <property type="protein sequence ID" value="RVX44483.1"/>
    <property type="molecule type" value="Genomic_DNA"/>
</dbReference>
<feature type="compositionally biased region" description="Polar residues" evidence="5">
    <location>
        <begin position="94"/>
        <end position="103"/>
    </location>
</feature>
<dbReference type="RefSeq" id="WP_206641797.1">
    <property type="nucleotide sequence ID" value="NZ_SAUN01000001.1"/>
</dbReference>
<dbReference type="InterPro" id="IPR001647">
    <property type="entry name" value="HTH_TetR"/>
</dbReference>
<dbReference type="AlphaFoldDB" id="A0A438MFB1"/>
<feature type="domain" description="HTH tetR-type" evidence="6">
    <location>
        <begin position="27"/>
        <end position="87"/>
    </location>
</feature>
<accession>A0A438MFB1</accession>
<evidence type="ECO:0000313" key="8">
    <source>
        <dbReference type="Proteomes" id="UP000284824"/>
    </source>
</evidence>
<feature type="DNA-binding region" description="H-T-H motif" evidence="4">
    <location>
        <begin position="50"/>
        <end position="69"/>
    </location>
</feature>
<dbReference type="Pfam" id="PF02909">
    <property type="entry name" value="TetR_C_1"/>
    <property type="match status" value="1"/>
</dbReference>
<keyword evidence="2 4" id="KW-0238">DNA-binding</keyword>
<feature type="region of interest" description="Disordered" evidence="5">
    <location>
        <begin position="88"/>
        <end position="149"/>
    </location>
</feature>
<evidence type="ECO:0000256" key="3">
    <source>
        <dbReference type="ARBA" id="ARBA00023163"/>
    </source>
</evidence>
<keyword evidence="1" id="KW-0805">Transcription regulation</keyword>
<dbReference type="GO" id="GO:0000976">
    <property type="term" value="F:transcription cis-regulatory region binding"/>
    <property type="evidence" value="ECO:0007669"/>
    <property type="project" value="TreeGrafter"/>
</dbReference>
<dbReference type="InterPro" id="IPR009057">
    <property type="entry name" value="Homeodomain-like_sf"/>
</dbReference>
<dbReference type="InterPro" id="IPR050109">
    <property type="entry name" value="HTH-type_TetR-like_transc_reg"/>
</dbReference>
<sequence>MTRGRAGDPDHGLELLWRTRDGEPRPGLSVGRIVQAAIELADAEGLTGLSMRKVADRLGFTTMSLYRHVPGRDQLVDLMVDEVLGEHPDVPSATAHTTPSETTPPHGEALHTDPATSTEPTRTGPTDIGVATAPSDGEPAGNAGPMSAPAPIMSDTGPDGWRVRLEDVARQAWRIRRRHPWLAEVRGTRHLPGPNGVAHYDYMLSTLTGTALTPAEVIAAVGLVGRFIDAEALHLLETRHEERRSGVSEEDWWGARDTLYNRLDRYPTISYLWSAGGWDAPEDSFDFGLRRLLDGIEALINERDERRDETQSCEECGRPLEPTASGRPRVYCSRACQQRAYRRRKSV</sequence>
<dbReference type="Gene3D" id="1.10.357.10">
    <property type="entry name" value="Tetracycline Repressor, domain 2"/>
    <property type="match status" value="2"/>
</dbReference>
<dbReference type="SUPFAM" id="SSF46689">
    <property type="entry name" value="Homeodomain-like"/>
    <property type="match status" value="1"/>
</dbReference>
<organism evidence="7 8">
    <name type="scientific">Nonomuraea polychroma</name>
    <dbReference type="NCBI Taxonomy" id="46176"/>
    <lineage>
        <taxon>Bacteria</taxon>
        <taxon>Bacillati</taxon>
        <taxon>Actinomycetota</taxon>
        <taxon>Actinomycetes</taxon>
        <taxon>Streptosporangiales</taxon>
        <taxon>Streptosporangiaceae</taxon>
        <taxon>Nonomuraea</taxon>
    </lineage>
</organism>
<comment type="caution">
    <text evidence="7">The sequence shown here is derived from an EMBL/GenBank/DDBJ whole genome shotgun (WGS) entry which is preliminary data.</text>
</comment>
<dbReference type="SUPFAM" id="SSF48498">
    <property type="entry name" value="Tetracyclin repressor-like, C-terminal domain"/>
    <property type="match status" value="1"/>
</dbReference>
<dbReference type="PANTHER" id="PTHR30055">
    <property type="entry name" value="HTH-TYPE TRANSCRIPTIONAL REGULATOR RUTR"/>
    <property type="match status" value="1"/>
</dbReference>
<evidence type="ECO:0000256" key="1">
    <source>
        <dbReference type="ARBA" id="ARBA00023015"/>
    </source>
</evidence>
<dbReference type="GO" id="GO:0003700">
    <property type="term" value="F:DNA-binding transcription factor activity"/>
    <property type="evidence" value="ECO:0007669"/>
    <property type="project" value="TreeGrafter"/>
</dbReference>
<dbReference type="InterPro" id="IPR004111">
    <property type="entry name" value="Repressor_TetR_C"/>
</dbReference>
<feature type="compositionally biased region" description="Polar residues" evidence="5">
    <location>
        <begin position="114"/>
        <end position="124"/>
    </location>
</feature>
<evidence type="ECO:0000256" key="5">
    <source>
        <dbReference type="SAM" id="MobiDB-lite"/>
    </source>
</evidence>
<feature type="region of interest" description="Disordered" evidence="5">
    <location>
        <begin position="308"/>
        <end position="327"/>
    </location>
</feature>
<dbReference type="Proteomes" id="UP000284824">
    <property type="component" value="Unassembled WGS sequence"/>
</dbReference>
<evidence type="ECO:0000259" key="6">
    <source>
        <dbReference type="PROSITE" id="PS50977"/>
    </source>
</evidence>
<reference evidence="7 8" key="1">
    <citation type="submission" date="2019-01" db="EMBL/GenBank/DDBJ databases">
        <title>Sequencing the genomes of 1000 actinobacteria strains.</title>
        <authorList>
            <person name="Klenk H.-P."/>
        </authorList>
    </citation>
    <scope>NUCLEOTIDE SEQUENCE [LARGE SCALE GENOMIC DNA]</scope>
    <source>
        <strain evidence="7 8">DSM 43925</strain>
    </source>
</reference>
<dbReference type="PROSITE" id="PS50977">
    <property type="entry name" value="HTH_TETR_2"/>
    <property type="match status" value="1"/>
</dbReference>
<protein>
    <submittedName>
        <fullName evidence="7">TetR family transcriptional regulator</fullName>
    </submittedName>
</protein>
<evidence type="ECO:0000256" key="2">
    <source>
        <dbReference type="ARBA" id="ARBA00023125"/>
    </source>
</evidence>
<dbReference type="GO" id="GO:0045892">
    <property type="term" value="P:negative regulation of DNA-templated transcription"/>
    <property type="evidence" value="ECO:0007669"/>
    <property type="project" value="InterPro"/>
</dbReference>
<feature type="compositionally biased region" description="Basic and acidic residues" evidence="5">
    <location>
        <begin position="308"/>
        <end position="318"/>
    </location>
</feature>
<gene>
    <name evidence="7" type="ORF">EDD27_7217</name>
</gene>
<keyword evidence="3" id="KW-0804">Transcription</keyword>
<evidence type="ECO:0000313" key="7">
    <source>
        <dbReference type="EMBL" id="RVX44483.1"/>
    </source>
</evidence>
<name>A0A438MFB1_9ACTN</name>
<dbReference type="InterPro" id="IPR036271">
    <property type="entry name" value="Tet_transcr_reg_TetR-rel_C_sf"/>
</dbReference>
<dbReference type="Pfam" id="PF00440">
    <property type="entry name" value="TetR_N"/>
    <property type="match status" value="1"/>
</dbReference>
<keyword evidence="8" id="KW-1185">Reference proteome</keyword>
<evidence type="ECO:0000256" key="4">
    <source>
        <dbReference type="PROSITE-ProRule" id="PRU00335"/>
    </source>
</evidence>
<dbReference type="PANTHER" id="PTHR30055:SF151">
    <property type="entry name" value="TRANSCRIPTIONAL REGULATORY PROTEIN"/>
    <property type="match status" value="1"/>
</dbReference>